<keyword evidence="3" id="KW-0804">Transcription</keyword>
<protein>
    <submittedName>
        <fullName evidence="5">Helix-turn-helix domain-containing protein</fullName>
    </submittedName>
</protein>
<dbReference type="InterPro" id="IPR009057">
    <property type="entry name" value="Homeodomain-like_sf"/>
</dbReference>
<sequence length="282" mass="32368">MYDISDPPLAKKVSHGFDMKHFNNATQAMNEAWETQRDERYLFYLLENGNASLMLDFQQVSISAPSICYIFPGQIYSRLMEEKGSGWLIAVEAYLIPREYRMVFDSQFSLNQPFCLSDNLISQCNRLLNLLKEKTAESPESPFFQGVVHSILHAFLGIAASCFNQPINGALTAKRPKELALQFKHLLLEKVKTLKSPAAYAAILNVSESYLNESLKKATGYSVSYWIQYHVLLEAKRLLYYSSLNVKEIANELGYDDHTYFSKLFKKSEGTTPLTFRMQYRK</sequence>
<keyword evidence="1" id="KW-0805">Transcription regulation</keyword>
<comment type="caution">
    <text evidence="5">The sequence shown here is derived from an EMBL/GenBank/DDBJ whole genome shotgun (WGS) entry which is preliminary data.</text>
</comment>
<dbReference type="PANTHER" id="PTHR43280">
    <property type="entry name" value="ARAC-FAMILY TRANSCRIPTIONAL REGULATOR"/>
    <property type="match status" value="1"/>
</dbReference>
<gene>
    <name evidence="5" type="ORF">GS399_01545</name>
</gene>
<evidence type="ECO:0000256" key="1">
    <source>
        <dbReference type="ARBA" id="ARBA00023015"/>
    </source>
</evidence>
<keyword evidence="2" id="KW-0238">DNA-binding</keyword>
<keyword evidence="6" id="KW-1185">Reference proteome</keyword>
<evidence type="ECO:0000256" key="3">
    <source>
        <dbReference type="ARBA" id="ARBA00023163"/>
    </source>
</evidence>
<proteinExistence type="predicted"/>
<reference evidence="5 6" key="1">
    <citation type="submission" date="2019-11" db="EMBL/GenBank/DDBJ databases">
        <title>Pedobacter sp. HMF7647 Genome sequencing and assembly.</title>
        <authorList>
            <person name="Kang H."/>
            <person name="Kim H."/>
            <person name="Joh K."/>
        </authorList>
    </citation>
    <scope>NUCLEOTIDE SEQUENCE [LARGE SCALE GENOMIC DNA]</scope>
    <source>
        <strain evidence="5 6">HMF7647</strain>
    </source>
</reference>
<name>A0A7K1Y5E1_9SPHI</name>
<evidence type="ECO:0000313" key="6">
    <source>
        <dbReference type="Proteomes" id="UP000466586"/>
    </source>
</evidence>
<evidence type="ECO:0000313" key="5">
    <source>
        <dbReference type="EMBL" id="MXV49640.1"/>
    </source>
</evidence>
<feature type="domain" description="HTH araC/xylS-type" evidence="4">
    <location>
        <begin position="181"/>
        <end position="279"/>
    </location>
</feature>
<dbReference type="PANTHER" id="PTHR43280:SF2">
    <property type="entry name" value="HTH-TYPE TRANSCRIPTIONAL REGULATOR EXSA"/>
    <property type="match status" value="1"/>
</dbReference>
<dbReference type="Gene3D" id="1.10.10.60">
    <property type="entry name" value="Homeodomain-like"/>
    <property type="match status" value="1"/>
</dbReference>
<evidence type="ECO:0000259" key="4">
    <source>
        <dbReference type="PROSITE" id="PS01124"/>
    </source>
</evidence>
<dbReference type="AlphaFoldDB" id="A0A7K1Y5E1"/>
<dbReference type="SMART" id="SM00342">
    <property type="entry name" value="HTH_ARAC"/>
    <property type="match status" value="1"/>
</dbReference>
<dbReference type="GO" id="GO:0003700">
    <property type="term" value="F:DNA-binding transcription factor activity"/>
    <property type="evidence" value="ECO:0007669"/>
    <property type="project" value="InterPro"/>
</dbReference>
<dbReference type="GO" id="GO:0043565">
    <property type="term" value="F:sequence-specific DNA binding"/>
    <property type="evidence" value="ECO:0007669"/>
    <property type="project" value="InterPro"/>
</dbReference>
<dbReference type="InterPro" id="IPR020449">
    <property type="entry name" value="Tscrpt_reg_AraC-type_HTH"/>
</dbReference>
<dbReference type="EMBL" id="WVHT01000001">
    <property type="protein sequence ID" value="MXV49640.1"/>
    <property type="molecule type" value="Genomic_DNA"/>
</dbReference>
<dbReference type="Proteomes" id="UP000466586">
    <property type="component" value="Unassembled WGS sequence"/>
</dbReference>
<dbReference type="RefSeq" id="WP_160842816.1">
    <property type="nucleotide sequence ID" value="NZ_WVHT01000001.1"/>
</dbReference>
<dbReference type="PROSITE" id="PS01124">
    <property type="entry name" value="HTH_ARAC_FAMILY_2"/>
    <property type="match status" value="1"/>
</dbReference>
<dbReference type="SUPFAM" id="SSF46689">
    <property type="entry name" value="Homeodomain-like"/>
    <property type="match status" value="1"/>
</dbReference>
<evidence type="ECO:0000256" key="2">
    <source>
        <dbReference type="ARBA" id="ARBA00023125"/>
    </source>
</evidence>
<accession>A0A7K1Y5E1</accession>
<dbReference type="InterPro" id="IPR018060">
    <property type="entry name" value="HTH_AraC"/>
</dbReference>
<dbReference type="PRINTS" id="PR00032">
    <property type="entry name" value="HTHARAC"/>
</dbReference>
<organism evidence="5 6">
    <name type="scientific">Hufsiella arboris</name>
    <dbReference type="NCBI Taxonomy" id="2695275"/>
    <lineage>
        <taxon>Bacteria</taxon>
        <taxon>Pseudomonadati</taxon>
        <taxon>Bacteroidota</taxon>
        <taxon>Sphingobacteriia</taxon>
        <taxon>Sphingobacteriales</taxon>
        <taxon>Sphingobacteriaceae</taxon>
        <taxon>Hufsiella</taxon>
    </lineage>
</organism>
<dbReference type="Pfam" id="PF12833">
    <property type="entry name" value="HTH_18"/>
    <property type="match status" value="1"/>
</dbReference>